<reference evidence="3" key="1">
    <citation type="journal article" date="2015" name="Nat. Genet.">
        <title>The genome and transcriptome of the zoonotic hookworm Ancylostoma ceylanicum identify infection-specific gene families.</title>
        <authorList>
            <person name="Schwarz E.M."/>
            <person name="Hu Y."/>
            <person name="Antoshechkin I."/>
            <person name="Miller M.M."/>
            <person name="Sternberg P.W."/>
            <person name="Aroian R.V."/>
        </authorList>
    </citation>
    <scope>NUCLEOTIDE SEQUENCE</scope>
    <source>
        <strain evidence="3">HY135</strain>
    </source>
</reference>
<feature type="domain" description="GIY-YIG" evidence="1">
    <location>
        <begin position="125"/>
        <end position="177"/>
    </location>
</feature>
<dbReference type="InterPro" id="IPR000305">
    <property type="entry name" value="GIY-YIG_endonuc"/>
</dbReference>
<gene>
    <name evidence="2" type="primary">Acey_s0012.g1863</name>
    <name evidence="2" type="ORF">Y032_0012g1863</name>
</gene>
<name>A0A016VD90_9BILA</name>
<dbReference type="AlphaFoldDB" id="A0A016VD90"/>
<sequence length="213" mass="23843">MFKTAVQLCTGDDEVKESRKLASDIADANGYTVFQRHSRSHTVSSDISRQNKVPLCLPFISDNISAAVRRCIVQAQLQDDVRLVNIPNKNIRSQLVRNRLYDRQCISESCIVCPYGRTGDCAQTGVIYQLQCLTCSETYIGETGRTLGVRIKEHLADKYATIIIHVYTWRHSFIQVFGSIIVRLLRTLGGAVGELSFGSVRLLLSVLGTKSRF</sequence>
<accession>A0A016VD90</accession>
<dbReference type="EMBL" id="JARK01001348">
    <property type="protein sequence ID" value="EYC25395.1"/>
    <property type="molecule type" value="Genomic_DNA"/>
</dbReference>
<protein>
    <recommendedName>
        <fullName evidence="1">GIY-YIG domain-containing protein</fullName>
    </recommendedName>
</protein>
<evidence type="ECO:0000313" key="3">
    <source>
        <dbReference type="Proteomes" id="UP000024635"/>
    </source>
</evidence>
<evidence type="ECO:0000259" key="1">
    <source>
        <dbReference type="Pfam" id="PF01541"/>
    </source>
</evidence>
<dbReference type="OrthoDB" id="5831138at2759"/>
<evidence type="ECO:0000313" key="2">
    <source>
        <dbReference type="EMBL" id="EYC25395.1"/>
    </source>
</evidence>
<organism evidence="2 3">
    <name type="scientific">Ancylostoma ceylanicum</name>
    <dbReference type="NCBI Taxonomy" id="53326"/>
    <lineage>
        <taxon>Eukaryota</taxon>
        <taxon>Metazoa</taxon>
        <taxon>Ecdysozoa</taxon>
        <taxon>Nematoda</taxon>
        <taxon>Chromadorea</taxon>
        <taxon>Rhabditida</taxon>
        <taxon>Rhabditina</taxon>
        <taxon>Rhabditomorpha</taxon>
        <taxon>Strongyloidea</taxon>
        <taxon>Ancylostomatidae</taxon>
        <taxon>Ancylostomatinae</taxon>
        <taxon>Ancylostoma</taxon>
    </lineage>
</organism>
<dbReference type="Pfam" id="PF01541">
    <property type="entry name" value="GIY-YIG"/>
    <property type="match status" value="1"/>
</dbReference>
<dbReference type="Proteomes" id="UP000024635">
    <property type="component" value="Unassembled WGS sequence"/>
</dbReference>
<comment type="caution">
    <text evidence="2">The sequence shown here is derived from an EMBL/GenBank/DDBJ whole genome shotgun (WGS) entry which is preliminary data.</text>
</comment>
<keyword evidence="3" id="KW-1185">Reference proteome</keyword>
<proteinExistence type="predicted"/>